<comment type="caution">
    <text evidence="1">The sequence shown here is derived from an EMBL/GenBank/DDBJ whole genome shotgun (WGS) entry which is preliminary data.</text>
</comment>
<accession>A0AAJ2KTM1</accession>
<name>A0AAJ2KTM1_ALKPS</name>
<dbReference type="EMBL" id="JAWJAY010000001">
    <property type="protein sequence ID" value="MDV2884802.1"/>
    <property type="molecule type" value="Genomic_DNA"/>
</dbReference>
<dbReference type="AlphaFoldDB" id="A0AAJ2KTM1"/>
<evidence type="ECO:0000313" key="1">
    <source>
        <dbReference type="EMBL" id="MDV2884802.1"/>
    </source>
</evidence>
<evidence type="ECO:0000313" key="2">
    <source>
        <dbReference type="Proteomes" id="UP001285636"/>
    </source>
</evidence>
<sequence length="47" mass="5462">MLITLAEVNEARDKEVEVNLGDKVRIYEWDRITVEGIVQLQRVLPLP</sequence>
<protein>
    <submittedName>
        <fullName evidence="1">Uncharacterized protein</fullName>
    </submittedName>
</protein>
<dbReference type="RefSeq" id="WP_323466247.1">
    <property type="nucleotide sequence ID" value="NZ_CP144224.1"/>
</dbReference>
<reference evidence="1" key="1">
    <citation type="submission" date="2023-10" db="EMBL/GenBank/DDBJ databases">
        <title>Screening of Alkalihalophilus pseudofirmusBZ-TG-HK211 and Its Alleviation of Salt Stress on Rapeseed Growth.</title>
        <authorList>
            <person name="Zhao B."/>
            <person name="Guo T."/>
        </authorList>
    </citation>
    <scope>NUCLEOTIDE SEQUENCE</scope>
    <source>
        <strain evidence="1">BZ-TG-HK211</strain>
    </source>
</reference>
<organism evidence="1 2">
    <name type="scientific">Alkalihalophilus pseudofirmus</name>
    <name type="common">Bacillus pseudofirmus</name>
    <dbReference type="NCBI Taxonomy" id="79885"/>
    <lineage>
        <taxon>Bacteria</taxon>
        <taxon>Bacillati</taxon>
        <taxon>Bacillota</taxon>
        <taxon>Bacilli</taxon>
        <taxon>Bacillales</taxon>
        <taxon>Bacillaceae</taxon>
        <taxon>Alkalihalophilus</taxon>
    </lineage>
</organism>
<proteinExistence type="predicted"/>
<dbReference type="Proteomes" id="UP001285636">
    <property type="component" value="Unassembled WGS sequence"/>
</dbReference>
<gene>
    <name evidence="1" type="ORF">RYX45_06405</name>
</gene>